<dbReference type="RefSeq" id="WP_136629252.1">
    <property type="nucleotide sequence ID" value="NZ_BGZI01000004.1"/>
</dbReference>
<feature type="compositionally biased region" description="Polar residues" evidence="1">
    <location>
        <begin position="23"/>
        <end position="35"/>
    </location>
</feature>
<sequence>MASKNQHIVPHPDGWAVKGAGNQRASSVHDTQQQAIDAGRNVARSQGSELIIHRPNGRIRDKDSHGNDPFPPRG</sequence>
<evidence type="ECO:0000256" key="1">
    <source>
        <dbReference type="SAM" id="MobiDB-lite"/>
    </source>
</evidence>
<dbReference type="Pfam" id="PF09954">
    <property type="entry name" value="DUF2188"/>
    <property type="match status" value="1"/>
</dbReference>
<accession>A0A5M3PXP1</accession>
<dbReference type="Proteomes" id="UP000387223">
    <property type="component" value="Unassembled WGS sequence"/>
</dbReference>
<name>A0A5M3PXP1_9GAMM</name>
<proteinExistence type="predicted"/>
<evidence type="ECO:0000313" key="2">
    <source>
        <dbReference type="EMBL" id="GBO87516.1"/>
    </source>
</evidence>
<dbReference type="InterPro" id="IPR018691">
    <property type="entry name" value="DUF2188"/>
</dbReference>
<comment type="caution">
    <text evidence="2">The sequence shown here is derived from an EMBL/GenBank/DDBJ whole genome shotgun (WGS) entry which is preliminary data.</text>
</comment>
<feature type="region of interest" description="Disordered" evidence="1">
    <location>
        <begin position="1"/>
        <end position="74"/>
    </location>
</feature>
<evidence type="ECO:0000313" key="3">
    <source>
        <dbReference type="Proteomes" id="UP000387223"/>
    </source>
</evidence>
<reference evidence="2 3" key="1">
    <citation type="journal article" date="2019" name="J. Gen. Appl. Microbiol.">
        <title>Aerobic degradation of cis-dichloroethene by the marine bacterium Marinobacter salsuginis strain 5N-3.</title>
        <authorList>
            <person name="Inoue Y."/>
            <person name="Fukunaga Y."/>
            <person name="Katsumata H."/>
            <person name="Ohji S."/>
            <person name="Hosoyama A."/>
            <person name="Mori K."/>
            <person name="Ando K."/>
        </authorList>
    </citation>
    <scope>NUCLEOTIDE SEQUENCE [LARGE SCALE GENOMIC DNA]</scope>
    <source>
        <strain evidence="2 3">NBRC 109114</strain>
    </source>
</reference>
<gene>
    <name evidence="2" type="ORF">MSSD14B_11840</name>
</gene>
<dbReference type="EMBL" id="BGZI01000004">
    <property type="protein sequence ID" value="GBO87516.1"/>
    <property type="molecule type" value="Genomic_DNA"/>
</dbReference>
<dbReference type="AlphaFoldDB" id="A0A5M3PXP1"/>
<protein>
    <recommendedName>
        <fullName evidence="4">DUF2188 domain-containing protein</fullName>
    </recommendedName>
</protein>
<organism evidence="2 3">
    <name type="scientific">Marinobacter salsuginis</name>
    <dbReference type="NCBI Taxonomy" id="418719"/>
    <lineage>
        <taxon>Bacteria</taxon>
        <taxon>Pseudomonadati</taxon>
        <taxon>Pseudomonadota</taxon>
        <taxon>Gammaproteobacteria</taxon>
        <taxon>Pseudomonadales</taxon>
        <taxon>Marinobacteraceae</taxon>
        <taxon>Marinobacter</taxon>
    </lineage>
</organism>
<evidence type="ECO:0008006" key="4">
    <source>
        <dbReference type="Google" id="ProtNLM"/>
    </source>
</evidence>